<proteinExistence type="inferred from homology"/>
<dbReference type="Gene3D" id="3.30.470.10">
    <property type="match status" value="1"/>
</dbReference>
<evidence type="ECO:0000313" key="5">
    <source>
        <dbReference type="EMBL" id="EGD73206.1"/>
    </source>
</evidence>
<dbReference type="FunFam" id="3.20.10.10:FF:000002">
    <property type="entry name" value="D-alanine aminotransferase"/>
    <property type="match status" value="1"/>
</dbReference>
<dbReference type="InParanoid" id="F2U903"/>
<accession>F2U903</accession>
<evidence type="ECO:0000256" key="1">
    <source>
        <dbReference type="ARBA" id="ARBA00001933"/>
    </source>
</evidence>
<evidence type="ECO:0000313" key="6">
    <source>
        <dbReference type="Proteomes" id="UP000007799"/>
    </source>
</evidence>
<dbReference type="Proteomes" id="UP000007799">
    <property type="component" value="Unassembled WGS sequence"/>
</dbReference>
<keyword evidence="3" id="KW-0663">Pyridoxal phosphate</keyword>
<dbReference type="OMA" id="MSRIAYV"/>
<dbReference type="GO" id="GO:0008652">
    <property type="term" value="P:amino acid biosynthetic process"/>
    <property type="evidence" value="ECO:0007669"/>
    <property type="project" value="UniProtKB-ARBA"/>
</dbReference>
<dbReference type="InterPro" id="IPR036038">
    <property type="entry name" value="Aminotransferase-like"/>
</dbReference>
<dbReference type="GO" id="GO:0008483">
    <property type="term" value="F:transaminase activity"/>
    <property type="evidence" value="ECO:0007669"/>
    <property type="project" value="UniProtKB-KW"/>
</dbReference>
<dbReference type="Pfam" id="PF01063">
    <property type="entry name" value="Aminotran_4"/>
    <property type="match status" value="1"/>
</dbReference>
<keyword evidence="5" id="KW-0032">Aminotransferase</keyword>
<name>F2U903_SALR5</name>
<dbReference type="PANTHER" id="PTHR42743">
    <property type="entry name" value="AMINO-ACID AMINOTRANSFERASE"/>
    <property type="match status" value="1"/>
</dbReference>
<keyword evidence="5" id="KW-0808">Transferase</keyword>
<evidence type="ECO:0000256" key="3">
    <source>
        <dbReference type="ARBA" id="ARBA00022898"/>
    </source>
</evidence>
<dbReference type="InterPro" id="IPR050571">
    <property type="entry name" value="Class-IV_PLP-Dep_Aminotrnsfr"/>
</dbReference>
<sequence>MSKGCPALQQGDSALTEEEPSQKEQKQLITPSTVYLNGEFVPSDQAKVSVFDRGFLFGDAIYEVVSVIHGGIFDEVPHMERLERSLAKVGMPMPMSQEQFVHTILEVVDRNELDEGVVYMQITRGAGDRTFTYNSLVDAGMTQNIVMFAQHLNLLNAPAIESGLSIKTVPDIRWRRCDIKTVQLLGASLSKTAAAREGYNGIWFVDPDTHMITEGDSNNTFIVQGNTVISPGLHRNVLPGITRNVVKEIVEAAEGLEFEEADFGVDAALAADEAFATSAGLFVTGVTSLDGRPISGSKVGPITKRLRKLYIERALEHLTISDN</sequence>
<dbReference type="STRING" id="946362.F2U903"/>
<dbReference type="KEGG" id="sre:PTSG_04920"/>
<dbReference type="InterPro" id="IPR001544">
    <property type="entry name" value="Aminotrans_IV"/>
</dbReference>
<dbReference type="OrthoDB" id="25921at2759"/>
<gene>
    <name evidence="5" type="ORF">PTSG_04920</name>
</gene>
<dbReference type="PANTHER" id="PTHR42743:SF11">
    <property type="entry name" value="AMINODEOXYCHORISMATE LYASE"/>
    <property type="match status" value="1"/>
</dbReference>
<protein>
    <submittedName>
        <fullName evidence="5">Aminotransferase class IV</fullName>
    </submittedName>
</protein>
<dbReference type="RefSeq" id="XP_004994237.1">
    <property type="nucleotide sequence ID" value="XM_004994180.1"/>
</dbReference>
<dbReference type="InterPro" id="IPR043132">
    <property type="entry name" value="BCAT-like_C"/>
</dbReference>
<evidence type="ECO:0000256" key="2">
    <source>
        <dbReference type="ARBA" id="ARBA00009320"/>
    </source>
</evidence>
<evidence type="ECO:0000256" key="4">
    <source>
        <dbReference type="SAM" id="MobiDB-lite"/>
    </source>
</evidence>
<dbReference type="SUPFAM" id="SSF56752">
    <property type="entry name" value="D-aminoacid aminotransferase-like PLP-dependent enzymes"/>
    <property type="match status" value="1"/>
</dbReference>
<dbReference type="eggNOG" id="KOG0975">
    <property type="taxonomic scope" value="Eukaryota"/>
</dbReference>
<dbReference type="Gene3D" id="3.20.10.10">
    <property type="entry name" value="D-amino Acid Aminotransferase, subunit A, domain 2"/>
    <property type="match status" value="1"/>
</dbReference>
<organism evidence="6">
    <name type="scientific">Salpingoeca rosetta (strain ATCC 50818 / BSB-021)</name>
    <dbReference type="NCBI Taxonomy" id="946362"/>
    <lineage>
        <taxon>Eukaryota</taxon>
        <taxon>Choanoflagellata</taxon>
        <taxon>Craspedida</taxon>
        <taxon>Salpingoecidae</taxon>
        <taxon>Salpingoeca</taxon>
    </lineage>
</organism>
<reference evidence="5" key="1">
    <citation type="submission" date="2009-08" db="EMBL/GenBank/DDBJ databases">
        <title>Annotation of Salpingoeca rosetta.</title>
        <authorList>
            <consortium name="The Broad Institute Genome Sequencing Platform"/>
            <person name="Russ C."/>
            <person name="Cuomo C."/>
            <person name="Burger G."/>
            <person name="Gray M.W."/>
            <person name="Holland P.W.H."/>
            <person name="King N."/>
            <person name="Lang F.B.F."/>
            <person name="Roger A.J."/>
            <person name="Ruiz-Trillo I."/>
            <person name="Young S.K."/>
            <person name="Zeng Q."/>
            <person name="Gargeya S."/>
            <person name="Alvarado L."/>
            <person name="Berlin A."/>
            <person name="Chapman S.B."/>
            <person name="Chen Z."/>
            <person name="Freedman E."/>
            <person name="Gellesch M."/>
            <person name="Goldberg J."/>
            <person name="Griggs A."/>
            <person name="Gujja S."/>
            <person name="Heilman E."/>
            <person name="Heiman D."/>
            <person name="Howarth C."/>
            <person name="Mehta T."/>
            <person name="Neiman D."/>
            <person name="Pearson M."/>
            <person name="Roberts A."/>
            <person name="Saif S."/>
            <person name="Shea T."/>
            <person name="Shenoy N."/>
            <person name="Sisk P."/>
            <person name="Stolte C."/>
            <person name="Sykes S."/>
            <person name="White J."/>
            <person name="Yandava C."/>
            <person name="Haas B."/>
            <person name="Nusbaum C."/>
            <person name="Birren B."/>
        </authorList>
    </citation>
    <scope>NUCLEOTIDE SEQUENCE [LARGE SCALE GENOMIC DNA]</scope>
    <source>
        <strain evidence="5">ATCC 50818</strain>
    </source>
</reference>
<comment type="similarity">
    <text evidence="2">Belongs to the class-IV pyridoxal-phosphate-dependent aminotransferase family.</text>
</comment>
<dbReference type="EMBL" id="GL832965">
    <property type="protein sequence ID" value="EGD73206.1"/>
    <property type="molecule type" value="Genomic_DNA"/>
</dbReference>
<dbReference type="GO" id="GO:0046394">
    <property type="term" value="P:carboxylic acid biosynthetic process"/>
    <property type="evidence" value="ECO:0007669"/>
    <property type="project" value="UniProtKB-ARBA"/>
</dbReference>
<dbReference type="GO" id="GO:0005829">
    <property type="term" value="C:cytosol"/>
    <property type="evidence" value="ECO:0007669"/>
    <property type="project" value="TreeGrafter"/>
</dbReference>
<comment type="cofactor">
    <cofactor evidence="1">
        <name>pyridoxal 5'-phosphate</name>
        <dbReference type="ChEBI" id="CHEBI:597326"/>
    </cofactor>
</comment>
<keyword evidence="6" id="KW-1185">Reference proteome</keyword>
<dbReference type="InterPro" id="IPR043131">
    <property type="entry name" value="BCAT-like_N"/>
</dbReference>
<feature type="region of interest" description="Disordered" evidence="4">
    <location>
        <begin position="1"/>
        <end position="28"/>
    </location>
</feature>
<dbReference type="AlphaFoldDB" id="F2U903"/>
<dbReference type="GeneID" id="16074816"/>